<evidence type="ECO:0000313" key="1">
    <source>
        <dbReference type="EMBL" id="KAA8785354.1"/>
    </source>
</evidence>
<dbReference type="Proteomes" id="UP000323664">
    <property type="component" value="Unassembled WGS sequence"/>
</dbReference>
<dbReference type="OrthoDB" id="510867at2"/>
<comment type="caution">
    <text evidence="1">The sequence shown here is derived from an EMBL/GenBank/DDBJ whole genome shotgun (WGS) entry which is preliminary data.</text>
</comment>
<accession>A0A5M9WUN5</accession>
<organism evidence="1 2">
    <name type="scientific">Paenibacillus amylolyticus</name>
    <dbReference type="NCBI Taxonomy" id="1451"/>
    <lineage>
        <taxon>Bacteria</taxon>
        <taxon>Bacillati</taxon>
        <taxon>Bacillota</taxon>
        <taxon>Bacilli</taxon>
        <taxon>Bacillales</taxon>
        <taxon>Paenibacillaceae</taxon>
        <taxon>Paenibacillus</taxon>
    </lineage>
</organism>
<sequence length="179" mass="21361">MHKKLNGYHYFEKNVGPFRNLSSLSQREAEAVSQQIRQEGRVFAAKRSSDYITIRRRLEHMAYEKFIAKGGKPAQDYPHYLTLGVCPWLESWYQEPDHIIVPWEELPAEVVSFTYGDLFPTMRYEDDKSYRKQVYTKDEIDELIQTYGLPQDWNRTGKQGPERYIEVQVWDNEVIRAYR</sequence>
<evidence type="ECO:0000313" key="2">
    <source>
        <dbReference type="Proteomes" id="UP000323664"/>
    </source>
</evidence>
<protein>
    <submittedName>
        <fullName evidence="1">Uncharacterized protein</fullName>
    </submittedName>
</protein>
<gene>
    <name evidence="1" type="ORF">EC604_16030</name>
</gene>
<reference evidence="1 2" key="1">
    <citation type="journal article" date="2019" name="J. Ind. Microbiol. Biotechnol.">
        <title>Paenibacillus amylolyticus 27C64 has a diverse set of carbohydrate-active enzymes and complete pectin deconstruction system.</title>
        <authorList>
            <person name="Keggi C."/>
            <person name="Doran-Peterson J."/>
        </authorList>
    </citation>
    <scope>NUCLEOTIDE SEQUENCE [LARGE SCALE GENOMIC DNA]</scope>
    <source>
        <strain evidence="1 2">27C64</strain>
    </source>
</reference>
<dbReference type="AlphaFoldDB" id="A0A5M9WUN5"/>
<proteinExistence type="predicted"/>
<name>A0A5M9WUN5_PAEAM</name>
<dbReference type="EMBL" id="RIAS01000008">
    <property type="protein sequence ID" value="KAA8785354.1"/>
    <property type="molecule type" value="Genomic_DNA"/>
</dbReference>